<gene>
    <name evidence="1" type="ORF">PFICI_04033</name>
</gene>
<dbReference type="RefSeq" id="XP_007830805.1">
    <property type="nucleotide sequence ID" value="XM_007832614.1"/>
</dbReference>
<dbReference type="EMBL" id="KI912110">
    <property type="protein sequence ID" value="ETS86008.1"/>
    <property type="molecule type" value="Genomic_DNA"/>
</dbReference>
<reference evidence="2" key="1">
    <citation type="journal article" date="2015" name="BMC Genomics">
        <title>Genomic and transcriptomic analysis of the endophytic fungus Pestalotiopsis fici reveals its lifestyle and high potential for synthesis of natural products.</title>
        <authorList>
            <person name="Wang X."/>
            <person name="Zhang X."/>
            <person name="Liu L."/>
            <person name="Xiang M."/>
            <person name="Wang W."/>
            <person name="Sun X."/>
            <person name="Che Y."/>
            <person name="Guo L."/>
            <person name="Liu G."/>
            <person name="Guo L."/>
            <person name="Wang C."/>
            <person name="Yin W.B."/>
            <person name="Stadler M."/>
            <person name="Zhang X."/>
            <person name="Liu X."/>
        </authorList>
    </citation>
    <scope>NUCLEOTIDE SEQUENCE [LARGE SCALE GENOMIC DNA]</scope>
    <source>
        <strain evidence="2">W106-1 / CGMCC3.15140</strain>
    </source>
</reference>
<proteinExistence type="predicted"/>
<evidence type="ECO:0000313" key="1">
    <source>
        <dbReference type="EMBL" id="ETS86008.1"/>
    </source>
</evidence>
<accession>W3XIW3</accession>
<dbReference type="CDD" id="cd09917">
    <property type="entry name" value="F-box_SF"/>
    <property type="match status" value="1"/>
</dbReference>
<dbReference type="OrthoDB" id="2997776at2759"/>
<dbReference type="HOGENOM" id="CLU_1012324_0_0_1"/>
<evidence type="ECO:0000313" key="2">
    <source>
        <dbReference type="Proteomes" id="UP000030651"/>
    </source>
</evidence>
<dbReference type="InParanoid" id="W3XIW3"/>
<dbReference type="AlphaFoldDB" id="W3XIW3"/>
<sequence length="275" mass="32319">MDMTIPSLPLEIWTRILGHVSEPHYLPRTWLNCRRVSHAFKAATETAFTDVYLRRMVIRTELAEIIDLTFAGFAENDRSVVCFAHAPADRRDAPPRMPPELMARLEQQAERAWTREHQRYLSSIENGSPSLLYQIWLMGHVEDTGFPGLKMDISSRSMWFEWKTLLSTMFGEIEYRKWLLRKEIEASLGEGNEESWGESPPQDAISRVANIEMHVRKLRPWNAASKPGRDRRQEWQVNSLQAYRPDLGVWWREEENWGVVYDEVHPRYPQRPPET</sequence>
<dbReference type="STRING" id="1229662.W3XIW3"/>
<name>W3XIW3_PESFW</name>
<keyword evidence="2" id="KW-1185">Reference proteome</keyword>
<protein>
    <submittedName>
        <fullName evidence="1">Uncharacterized protein</fullName>
    </submittedName>
</protein>
<dbReference type="GeneID" id="19269046"/>
<dbReference type="Proteomes" id="UP000030651">
    <property type="component" value="Unassembled WGS sequence"/>
</dbReference>
<dbReference type="KEGG" id="pfy:PFICI_04033"/>
<organism evidence="1 2">
    <name type="scientific">Pestalotiopsis fici (strain W106-1 / CGMCC3.15140)</name>
    <dbReference type="NCBI Taxonomy" id="1229662"/>
    <lineage>
        <taxon>Eukaryota</taxon>
        <taxon>Fungi</taxon>
        <taxon>Dikarya</taxon>
        <taxon>Ascomycota</taxon>
        <taxon>Pezizomycotina</taxon>
        <taxon>Sordariomycetes</taxon>
        <taxon>Xylariomycetidae</taxon>
        <taxon>Amphisphaeriales</taxon>
        <taxon>Sporocadaceae</taxon>
        <taxon>Pestalotiopsis</taxon>
    </lineage>
</organism>